<feature type="region of interest" description="Disordered" evidence="1">
    <location>
        <begin position="1"/>
        <end position="129"/>
    </location>
</feature>
<protein>
    <submittedName>
        <fullName evidence="3">Uncharacterized protein</fullName>
    </submittedName>
</protein>
<keyword evidence="2" id="KW-1185">Reference proteome</keyword>
<feature type="compositionally biased region" description="Basic and acidic residues" evidence="1">
    <location>
        <begin position="54"/>
        <end position="67"/>
    </location>
</feature>
<evidence type="ECO:0000256" key="1">
    <source>
        <dbReference type="SAM" id="MobiDB-lite"/>
    </source>
</evidence>
<dbReference type="WBParaSite" id="nRc.2.0.1.t01697-RA">
    <property type="protein sequence ID" value="nRc.2.0.1.t01697-RA"/>
    <property type="gene ID" value="nRc.2.0.1.g01697"/>
</dbReference>
<feature type="compositionally biased region" description="Polar residues" evidence="1">
    <location>
        <begin position="102"/>
        <end position="117"/>
    </location>
</feature>
<feature type="compositionally biased region" description="Basic and acidic residues" evidence="1">
    <location>
        <begin position="120"/>
        <end position="129"/>
    </location>
</feature>
<reference evidence="3" key="1">
    <citation type="submission" date="2022-11" db="UniProtKB">
        <authorList>
            <consortium name="WormBaseParasite"/>
        </authorList>
    </citation>
    <scope>IDENTIFICATION</scope>
</reference>
<feature type="compositionally biased region" description="Basic and acidic residues" evidence="1">
    <location>
        <begin position="1"/>
        <end position="45"/>
    </location>
</feature>
<evidence type="ECO:0000313" key="2">
    <source>
        <dbReference type="Proteomes" id="UP000887565"/>
    </source>
</evidence>
<dbReference type="Proteomes" id="UP000887565">
    <property type="component" value="Unplaced"/>
</dbReference>
<dbReference type="AlphaFoldDB" id="A0A915HI61"/>
<evidence type="ECO:0000313" key="3">
    <source>
        <dbReference type="WBParaSite" id="nRc.2.0.1.t01697-RA"/>
    </source>
</evidence>
<proteinExistence type="predicted"/>
<name>A0A915HI61_ROMCU</name>
<organism evidence="2 3">
    <name type="scientific">Romanomermis culicivorax</name>
    <name type="common">Nematode worm</name>
    <dbReference type="NCBI Taxonomy" id="13658"/>
    <lineage>
        <taxon>Eukaryota</taxon>
        <taxon>Metazoa</taxon>
        <taxon>Ecdysozoa</taxon>
        <taxon>Nematoda</taxon>
        <taxon>Enoplea</taxon>
        <taxon>Dorylaimia</taxon>
        <taxon>Mermithida</taxon>
        <taxon>Mermithoidea</taxon>
        <taxon>Mermithidae</taxon>
        <taxon>Romanomermis</taxon>
    </lineage>
</organism>
<sequence length="129" mass="15525">MRSRERKGTDSRTRERPSQSTARKESDDYNSRKYHHGEYASNEHPRKYHHNRNYRREHSSDSKDCQTKVEWVSALKQDQLRKKELEGQQPPTADSEEMIDEPTTSQQAEEATDQQKPQRIMREYKILYR</sequence>
<accession>A0A915HI61</accession>